<feature type="signal peptide" evidence="1">
    <location>
        <begin position="1"/>
        <end position="21"/>
    </location>
</feature>
<organism evidence="2 3">
    <name type="scientific">Perkinsus olseni</name>
    <name type="common">Perkinsus atlanticus</name>
    <dbReference type="NCBI Taxonomy" id="32597"/>
    <lineage>
        <taxon>Eukaryota</taxon>
        <taxon>Sar</taxon>
        <taxon>Alveolata</taxon>
        <taxon>Perkinsozoa</taxon>
        <taxon>Perkinsea</taxon>
        <taxon>Perkinsida</taxon>
        <taxon>Perkinsidae</taxon>
        <taxon>Perkinsus</taxon>
    </lineage>
</organism>
<dbReference type="OrthoDB" id="417995at2759"/>
<accession>A0A7J6NWG1</accession>
<gene>
    <name evidence="2" type="ORF">FOZ60_002998</name>
</gene>
<dbReference type="EMBL" id="JABANP010000159">
    <property type="protein sequence ID" value="KAF4688194.1"/>
    <property type="molecule type" value="Genomic_DNA"/>
</dbReference>
<evidence type="ECO:0000313" key="2">
    <source>
        <dbReference type="EMBL" id="KAF4688194.1"/>
    </source>
</evidence>
<reference evidence="2 3" key="1">
    <citation type="submission" date="2020-04" db="EMBL/GenBank/DDBJ databases">
        <title>Perkinsus olseni comparative genomics.</title>
        <authorList>
            <person name="Bogema D.R."/>
        </authorList>
    </citation>
    <scope>NUCLEOTIDE SEQUENCE [LARGE SCALE GENOMIC DNA]</scope>
    <source>
        <strain evidence="2">00978-12</strain>
    </source>
</reference>
<feature type="chain" id="PRO_5029792342" description="Peptidase S9 prolyl oligopeptidase catalytic domain-containing protein" evidence="1">
    <location>
        <begin position="22"/>
        <end position="464"/>
    </location>
</feature>
<evidence type="ECO:0008006" key="4">
    <source>
        <dbReference type="Google" id="ProtNLM"/>
    </source>
</evidence>
<keyword evidence="1" id="KW-0732">Signal</keyword>
<proteinExistence type="predicted"/>
<evidence type="ECO:0000256" key="1">
    <source>
        <dbReference type="SAM" id="SignalP"/>
    </source>
</evidence>
<dbReference type="AlphaFoldDB" id="A0A7J6NWG1"/>
<dbReference type="Proteomes" id="UP000541610">
    <property type="component" value="Unassembled WGS sequence"/>
</dbReference>
<sequence>MPAASQYLLPLLCFVTTDVEAFVEGVQELSLRRVQSNKLEPVPDDCINGFLDPGFNAVECLPVFMNHMVVSVATPNITEELRRQKRDVSDETYYSIELYNVTELKNGATHENQLRVLPQNYTIHTVIDEPNQNQSAGAPQLTVRVVDDDLSVVRGRGFGAHQPPLTTKMGAGGIPGSDKFSFDMKVSEHLTLTRSYYRHVPQGGNIKGILIQYHGWSDTCESWETYSKTTAIADKYGLILITACGTNYGWFSTWAKHIHGWNAGTCCIQRQDIDDVEYTRIILQRENKNNLPVFGYGYSNGGMMVESLLCHKVIQKAVAVNAVLALYPGLQGSFKTCDNLYNNASLGPKPPVPRVASVHCIDDEVVPYNGSVLSPPLLHYFAQTVFPRTNRDIRRWASRIGCKKKETTQTRINDWTRLKEWKCPAEERAVSIKRSNCSHYGSAHAVVRTFDFDPAEWAAQFFLA</sequence>
<name>A0A7J6NWG1_PEROL</name>
<evidence type="ECO:0000313" key="3">
    <source>
        <dbReference type="Proteomes" id="UP000541610"/>
    </source>
</evidence>
<protein>
    <recommendedName>
        <fullName evidence="4">Peptidase S9 prolyl oligopeptidase catalytic domain-containing protein</fullName>
    </recommendedName>
</protein>
<comment type="caution">
    <text evidence="2">The sequence shown here is derived from an EMBL/GenBank/DDBJ whole genome shotgun (WGS) entry which is preliminary data.</text>
</comment>
<dbReference type="InterPro" id="IPR029058">
    <property type="entry name" value="AB_hydrolase_fold"/>
</dbReference>
<dbReference type="Gene3D" id="3.40.50.1820">
    <property type="entry name" value="alpha/beta hydrolase"/>
    <property type="match status" value="1"/>
</dbReference>
<dbReference type="SUPFAM" id="SSF53474">
    <property type="entry name" value="alpha/beta-Hydrolases"/>
    <property type="match status" value="1"/>
</dbReference>